<comment type="caution">
    <text evidence="4">The sequence shown here is derived from an EMBL/GenBank/DDBJ whole genome shotgun (WGS) entry which is preliminary data.</text>
</comment>
<evidence type="ECO:0000256" key="2">
    <source>
        <dbReference type="SAM" id="Coils"/>
    </source>
</evidence>
<reference evidence="4 5" key="1">
    <citation type="submission" date="2022-11" db="EMBL/GenBank/DDBJ databases">
        <title>Study of microbial diversity in lake waters.</title>
        <authorList>
            <person name="Zhang J."/>
        </authorList>
    </citation>
    <scope>NUCLEOTIDE SEQUENCE [LARGE SCALE GENOMIC DNA]</scope>
    <source>
        <strain evidence="4 5">DT12</strain>
    </source>
</reference>
<dbReference type="Proteomes" id="UP001208017">
    <property type="component" value="Unassembled WGS sequence"/>
</dbReference>
<dbReference type="RefSeq" id="WP_267152855.1">
    <property type="nucleotide sequence ID" value="NZ_JAPMLT010000011.1"/>
</dbReference>
<dbReference type="EMBL" id="JAPMLT010000011">
    <property type="protein sequence ID" value="MCX7571611.1"/>
    <property type="molecule type" value="Genomic_DNA"/>
</dbReference>
<dbReference type="PANTHER" id="PTHR37313">
    <property type="entry name" value="UPF0749 PROTEIN RV1825"/>
    <property type="match status" value="1"/>
</dbReference>
<organism evidence="4 5">
    <name type="scientific">Tumebacillus lacus</name>
    <dbReference type="NCBI Taxonomy" id="2995335"/>
    <lineage>
        <taxon>Bacteria</taxon>
        <taxon>Bacillati</taxon>
        <taxon>Bacillota</taxon>
        <taxon>Bacilli</taxon>
        <taxon>Bacillales</taxon>
        <taxon>Alicyclobacillaceae</taxon>
        <taxon>Tumebacillus</taxon>
    </lineage>
</organism>
<keyword evidence="3" id="KW-1133">Transmembrane helix</keyword>
<dbReference type="InterPro" id="IPR010273">
    <property type="entry name" value="DUF881"/>
</dbReference>
<name>A0ABT3X7I6_9BACL</name>
<protein>
    <submittedName>
        <fullName evidence="4">DUF881 domain-containing protein</fullName>
    </submittedName>
</protein>
<dbReference type="Pfam" id="PF05949">
    <property type="entry name" value="DUF881"/>
    <property type="match status" value="1"/>
</dbReference>
<sequence>MPKKINARVKLTISLTMISVILGLMLSMQYKNTRAAANTQSQVTTTDPKAQYTADQLSRIKEQNKALEGDIEKLRKELYEFEKQATQAGNNVPPEVRDDLTKYKIMAGVLPVKGPGISFTVTDSIKDGQTTNLLITHDSDLRMMVNEMFIGGAEAIAINDQRITTTSGIICIGPIVMINGVKVSPPFEFKAVGQAQTMMATFELRGGVFDLLGDPGGRALSFSKPKMHPSLTLPAYAGDFNGLSE</sequence>
<evidence type="ECO:0000313" key="5">
    <source>
        <dbReference type="Proteomes" id="UP001208017"/>
    </source>
</evidence>
<evidence type="ECO:0000313" key="4">
    <source>
        <dbReference type="EMBL" id="MCX7571611.1"/>
    </source>
</evidence>
<evidence type="ECO:0000256" key="3">
    <source>
        <dbReference type="SAM" id="Phobius"/>
    </source>
</evidence>
<accession>A0ABT3X7I6</accession>
<gene>
    <name evidence="4" type="ORF">OS242_16805</name>
</gene>
<keyword evidence="5" id="KW-1185">Reference proteome</keyword>
<keyword evidence="3" id="KW-0472">Membrane</keyword>
<keyword evidence="2" id="KW-0175">Coiled coil</keyword>
<keyword evidence="3" id="KW-0812">Transmembrane</keyword>
<comment type="similarity">
    <text evidence="1">Belongs to the UPF0749 family.</text>
</comment>
<dbReference type="PANTHER" id="PTHR37313:SF2">
    <property type="entry name" value="UPF0749 PROTEIN YLXX"/>
    <property type="match status" value="1"/>
</dbReference>
<dbReference type="Gene3D" id="3.30.70.1880">
    <property type="entry name" value="Protein of unknown function DUF881"/>
    <property type="match status" value="1"/>
</dbReference>
<feature type="coiled-coil region" evidence="2">
    <location>
        <begin position="57"/>
        <end position="91"/>
    </location>
</feature>
<proteinExistence type="inferred from homology"/>
<evidence type="ECO:0000256" key="1">
    <source>
        <dbReference type="ARBA" id="ARBA00009108"/>
    </source>
</evidence>
<feature type="transmembrane region" description="Helical" evidence="3">
    <location>
        <begin position="12"/>
        <end position="30"/>
    </location>
</feature>